<dbReference type="Gene3D" id="3.30.420.40">
    <property type="match status" value="1"/>
</dbReference>
<dbReference type="Gene3D" id="3.30.420.150">
    <property type="entry name" value="Exopolyphosphatase. Domain 2"/>
    <property type="match status" value="1"/>
</dbReference>
<evidence type="ECO:0000256" key="1">
    <source>
        <dbReference type="ARBA" id="ARBA00007125"/>
    </source>
</evidence>
<gene>
    <name evidence="3" type="ORF">P5F74_10840</name>
</gene>
<dbReference type="PANTHER" id="PTHR30005">
    <property type="entry name" value="EXOPOLYPHOSPHATASE"/>
    <property type="match status" value="1"/>
</dbReference>
<dbReference type="InterPro" id="IPR003695">
    <property type="entry name" value="Ppx_GppA_N"/>
</dbReference>
<proteinExistence type="inferred from homology"/>
<comment type="similarity">
    <text evidence="1">Belongs to the GppA/Ppx family.</text>
</comment>
<name>A0ABU6NKM8_9BACI</name>
<organism evidence="3 4">
    <name type="scientific">Shouchella miscanthi</name>
    <dbReference type="NCBI Taxonomy" id="2598861"/>
    <lineage>
        <taxon>Bacteria</taxon>
        <taxon>Bacillati</taxon>
        <taxon>Bacillota</taxon>
        <taxon>Bacilli</taxon>
        <taxon>Bacillales</taxon>
        <taxon>Bacillaceae</taxon>
        <taxon>Shouchella</taxon>
    </lineage>
</organism>
<dbReference type="RefSeq" id="WP_144559974.1">
    <property type="nucleotide sequence ID" value="NZ_CP042163.1"/>
</dbReference>
<feature type="domain" description="Ppx/GppA phosphatase N-terminal" evidence="2">
    <location>
        <begin position="17"/>
        <end position="286"/>
    </location>
</feature>
<keyword evidence="4" id="KW-1185">Reference proteome</keyword>
<dbReference type="InterPro" id="IPR043129">
    <property type="entry name" value="ATPase_NBD"/>
</dbReference>
<evidence type="ECO:0000313" key="4">
    <source>
        <dbReference type="Proteomes" id="UP001341820"/>
    </source>
</evidence>
<sequence>MYFSIIEIGSNSIKCTICKKENGLWCTVARKKAQVQLVDRLSRLSVLQDRAIKKIIWALQQFKKVEEAYVCRGSFVFATGVLRLAKNKHAIVEEIKKKLHVTIHVLSGHVEAALGYLALKDKTVLDQGVLVDTGGASTELTVISRSKPAFFHSYPFGASTLSKQFFHQTSDDWRSFVDQLKENLGSTMQTMLHTQSFPTLVTIGGPHQFLQGQGTEESLSGDWVKQQLVELVEMDHESYNKLGWIPKHRILSFKGGLLPLLAVMEVFPITSILCKQLTITEGVIAALNRKQMNTLFL</sequence>
<evidence type="ECO:0000259" key="2">
    <source>
        <dbReference type="Pfam" id="PF02541"/>
    </source>
</evidence>
<dbReference type="Proteomes" id="UP001341820">
    <property type="component" value="Unassembled WGS sequence"/>
</dbReference>
<accession>A0ABU6NKM8</accession>
<dbReference type="Pfam" id="PF02541">
    <property type="entry name" value="Ppx-GppA"/>
    <property type="match status" value="1"/>
</dbReference>
<dbReference type="EMBL" id="JAROAS010000021">
    <property type="protein sequence ID" value="MED4128630.1"/>
    <property type="molecule type" value="Genomic_DNA"/>
</dbReference>
<dbReference type="SUPFAM" id="SSF53067">
    <property type="entry name" value="Actin-like ATPase domain"/>
    <property type="match status" value="2"/>
</dbReference>
<comment type="caution">
    <text evidence="3">The sequence shown here is derived from an EMBL/GenBank/DDBJ whole genome shotgun (WGS) entry which is preliminary data.</text>
</comment>
<dbReference type="InterPro" id="IPR050273">
    <property type="entry name" value="GppA/Ppx_hydrolase"/>
</dbReference>
<protein>
    <recommendedName>
        <fullName evidence="2">Ppx/GppA phosphatase N-terminal domain-containing protein</fullName>
    </recommendedName>
</protein>
<dbReference type="PANTHER" id="PTHR30005:SF0">
    <property type="entry name" value="RETROGRADE REGULATION PROTEIN 2"/>
    <property type="match status" value="1"/>
</dbReference>
<evidence type="ECO:0000313" key="3">
    <source>
        <dbReference type="EMBL" id="MED4128630.1"/>
    </source>
</evidence>
<reference evidence="3 4" key="1">
    <citation type="submission" date="2023-03" db="EMBL/GenBank/DDBJ databases">
        <title>Bacillus Genome Sequencing.</title>
        <authorList>
            <person name="Dunlap C."/>
        </authorList>
    </citation>
    <scope>NUCLEOTIDE SEQUENCE [LARGE SCALE GENOMIC DNA]</scope>
    <source>
        <strain evidence="3 4">B-4107</strain>
    </source>
</reference>